<gene>
    <name evidence="2" type="ORF">IWQ62_005298</name>
</gene>
<accession>A0A9W8E5C9</accession>
<feature type="region of interest" description="Disordered" evidence="1">
    <location>
        <begin position="45"/>
        <end position="78"/>
    </location>
</feature>
<feature type="non-terminal residue" evidence="2">
    <location>
        <position position="104"/>
    </location>
</feature>
<sequence length="104" mass="11414">METGSLTTLRKHGERLQAAREAQKQLVDFQETLTTLVQTTQTFINAPDAGPLDFTGDTSAGSSSNGDPAGQSSETRLKAQLTQCRETYRRSITRLVQALRTLDQ</sequence>
<evidence type="ECO:0000313" key="3">
    <source>
        <dbReference type="Proteomes" id="UP001150925"/>
    </source>
</evidence>
<evidence type="ECO:0000256" key="1">
    <source>
        <dbReference type="SAM" id="MobiDB-lite"/>
    </source>
</evidence>
<organism evidence="2 3">
    <name type="scientific">Dispira parvispora</name>
    <dbReference type="NCBI Taxonomy" id="1520584"/>
    <lineage>
        <taxon>Eukaryota</taxon>
        <taxon>Fungi</taxon>
        <taxon>Fungi incertae sedis</taxon>
        <taxon>Zoopagomycota</taxon>
        <taxon>Kickxellomycotina</taxon>
        <taxon>Dimargaritomycetes</taxon>
        <taxon>Dimargaritales</taxon>
        <taxon>Dimargaritaceae</taxon>
        <taxon>Dispira</taxon>
    </lineage>
</organism>
<dbReference type="Proteomes" id="UP001150925">
    <property type="component" value="Unassembled WGS sequence"/>
</dbReference>
<dbReference type="AlphaFoldDB" id="A0A9W8E5C9"/>
<dbReference type="OrthoDB" id="10398259at2759"/>
<keyword evidence="3" id="KW-1185">Reference proteome</keyword>
<feature type="compositionally biased region" description="Polar residues" evidence="1">
    <location>
        <begin position="56"/>
        <end position="78"/>
    </location>
</feature>
<comment type="caution">
    <text evidence="2">The sequence shown here is derived from an EMBL/GenBank/DDBJ whole genome shotgun (WGS) entry which is preliminary data.</text>
</comment>
<proteinExistence type="predicted"/>
<reference evidence="2" key="1">
    <citation type="submission" date="2022-07" db="EMBL/GenBank/DDBJ databases">
        <title>Phylogenomic reconstructions and comparative analyses of Kickxellomycotina fungi.</title>
        <authorList>
            <person name="Reynolds N.K."/>
            <person name="Stajich J.E."/>
            <person name="Barry K."/>
            <person name="Grigoriev I.V."/>
            <person name="Crous P."/>
            <person name="Smith M.E."/>
        </authorList>
    </citation>
    <scope>NUCLEOTIDE SEQUENCE</scope>
    <source>
        <strain evidence="2">RSA 1196</strain>
    </source>
</reference>
<protein>
    <submittedName>
        <fullName evidence="2">Uncharacterized protein</fullName>
    </submittedName>
</protein>
<dbReference type="EMBL" id="JANBPY010002126">
    <property type="protein sequence ID" value="KAJ1956441.1"/>
    <property type="molecule type" value="Genomic_DNA"/>
</dbReference>
<name>A0A9W8E5C9_9FUNG</name>
<evidence type="ECO:0000313" key="2">
    <source>
        <dbReference type="EMBL" id="KAJ1956441.1"/>
    </source>
</evidence>